<dbReference type="Proteomes" id="UP001152300">
    <property type="component" value="Unassembled WGS sequence"/>
</dbReference>
<reference evidence="2" key="1">
    <citation type="submission" date="2022-11" db="EMBL/GenBank/DDBJ databases">
        <title>Genome Resource of Sclerotinia nivalis Strain SnTB1, a Plant Pathogen Isolated from American Ginseng.</title>
        <authorList>
            <person name="Fan S."/>
        </authorList>
    </citation>
    <scope>NUCLEOTIDE SEQUENCE</scope>
    <source>
        <strain evidence="2">SnTB1</strain>
    </source>
</reference>
<dbReference type="Gene3D" id="1.20.1050.10">
    <property type="match status" value="1"/>
</dbReference>
<keyword evidence="3" id="KW-1185">Reference proteome</keyword>
<gene>
    <name evidence="2" type="ORF">OCU04_000005</name>
</gene>
<dbReference type="EMBL" id="JAPEIS010000001">
    <property type="protein sequence ID" value="KAJ8069564.1"/>
    <property type="molecule type" value="Genomic_DNA"/>
</dbReference>
<sequence length="204" mass="23288">MIRLQNQNMRNYPRITSTKTCHQTPQLKNNIKANFRYLRRPLDTAHSSFSARSRYSFFIPTPAVMSQPRIKLYWAPGACSLCPHVLLFETDLSFISIAKSITKETVTFTQNFSSINPKMRVPVLSLKDKIITEVLAIATAISSLAFELHLLGRTKMETIRVYEWMNWLSGTLRAHAFGGLLRPERMSDDEGALLLIEKKGLKNV</sequence>
<dbReference type="OrthoDB" id="2309723at2759"/>
<dbReference type="Gene3D" id="3.40.30.10">
    <property type="entry name" value="Glutaredoxin"/>
    <property type="match status" value="1"/>
</dbReference>
<feature type="domain" description="GST N-terminal" evidence="1">
    <location>
        <begin position="70"/>
        <end position="138"/>
    </location>
</feature>
<protein>
    <recommendedName>
        <fullName evidence="1">GST N-terminal domain-containing protein</fullName>
    </recommendedName>
</protein>
<proteinExistence type="predicted"/>
<dbReference type="Pfam" id="PF02798">
    <property type="entry name" value="GST_N"/>
    <property type="match status" value="1"/>
</dbReference>
<dbReference type="SUPFAM" id="SSF52833">
    <property type="entry name" value="Thioredoxin-like"/>
    <property type="match status" value="1"/>
</dbReference>
<accession>A0A9X0AVV0</accession>
<organism evidence="2 3">
    <name type="scientific">Sclerotinia nivalis</name>
    <dbReference type="NCBI Taxonomy" id="352851"/>
    <lineage>
        <taxon>Eukaryota</taxon>
        <taxon>Fungi</taxon>
        <taxon>Dikarya</taxon>
        <taxon>Ascomycota</taxon>
        <taxon>Pezizomycotina</taxon>
        <taxon>Leotiomycetes</taxon>
        <taxon>Helotiales</taxon>
        <taxon>Sclerotiniaceae</taxon>
        <taxon>Sclerotinia</taxon>
    </lineage>
</organism>
<comment type="caution">
    <text evidence="2">The sequence shown here is derived from an EMBL/GenBank/DDBJ whole genome shotgun (WGS) entry which is preliminary data.</text>
</comment>
<dbReference type="InterPro" id="IPR004045">
    <property type="entry name" value="Glutathione_S-Trfase_N"/>
</dbReference>
<dbReference type="InterPro" id="IPR036249">
    <property type="entry name" value="Thioredoxin-like_sf"/>
</dbReference>
<evidence type="ECO:0000313" key="2">
    <source>
        <dbReference type="EMBL" id="KAJ8069564.1"/>
    </source>
</evidence>
<evidence type="ECO:0000313" key="3">
    <source>
        <dbReference type="Proteomes" id="UP001152300"/>
    </source>
</evidence>
<name>A0A9X0AVV0_9HELO</name>
<dbReference type="AlphaFoldDB" id="A0A9X0AVV0"/>
<evidence type="ECO:0000259" key="1">
    <source>
        <dbReference type="Pfam" id="PF02798"/>
    </source>
</evidence>